<keyword evidence="12" id="KW-1185">Reference proteome</keyword>
<evidence type="ECO:0000256" key="6">
    <source>
        <dbReference type="ARBA" id="ARBA00022723"/>
    </source>
</evidence>
<dbReference type="InterPro" id="IPR003442">
    <property type="entry name" value="T6A_TsaE"/>
</dbReference>
<comment type="similarity">
    <text evidence="2">Belongs to the TsaE family.</text>
</comment>
<dbReference type="PANTHER" id="PTHR33540">
    <property type="entry name" value="TRNA THREONYLCARBAMOYLADENOSINE BIOSYNTHESIS PROTEIN TSAE"/>
    <property type="match status" value="1"/>
</dbReference>
<evidence type="ECO:0000313" key="11">
    <source>
        <dbReference type="EMBL" id="MFC4766877.1"/>
    </source>
</evidence>
<evidence type="ECO:0000313" key="12">
    <source>
        <dbReference type="Proteomes" id="UP001596002"/>
    </source>
</evidence>
<keyword evidence="5" id="KW-0819">tRNA processing</keyword>
<organism evidence="11 12">
    <name type="scientific">Effusibacillus consociatus</name>
    <dbReference type="NCBI Taxonomy" id="1117041"/>
    <lineage>
        <taxon>Bacteria</taxon>
        <taxon>Bacillati</taxon>
        <taxon>Bacillota</taxon>
        <taxon>Bacilli</taxon>
        <taxon>Bacillales</taxon>
        <taxon>Alicyclobacillaceae</taxon>
        <taxon>Effusibacillus</taxon>
    </lineage>
</organism>
<keyword evidence="7" id="KW-0547">Nucleotide-binding</keyword>
<comment type="subcellular location">
    <subcellularLocation>
        <location evidence="1">Cytoplasm</location>
    </subcellularLocation>
</comment>
<dbReference type="RefSeq" id="WP_380024769.1">
    <property type="nucleotide sequence ID" value="NZ_JBHSHC010000033.1"/>
</dbReference>
<dbReference type="Proteomes" id="UP001596002">
    <property type="component" value="Unassembled WGS sequence"/>
</dbReference>
<keyword evidence="9" id="KW-0460">Magnesium</keyword>
<keyword evidence="6" id="KW-0479">Metal-binding</keyword>
<proteinExistence type="inferred from homology"/>
<evidence type="ECO:0000256" key="9">
    <source>
        <dbReference type="ARBA" id="ARBA00022842"/>
    </source>
</evidence>
<evidence type="ECO:0000256" key="7">
    <source>
        <dbReference type="ARBA" id="ARBA00022741"/>
    </source>
</evidence>
<keyword evidence="8" id="KW-0067">ATP-binding</keyword>
<dbReference type="SUPFAM" id="SSF52540">
    <property type="entry name" value="P-loop containing nucleoside triphosphate hydrolases"/>
    <property type="match status" value="1"/>
</dbReference>
<dbReference type="Pfam" id="PF02367">
    <property type="entry name" value="TsaE"/>
    <property type="match status" value="1"/>
</dbReference>
<sequence>MFQRTTHTPEETRRIAERLARLLDPGDVLTLSGDLGAGKTTFTQGLARGLAVEESVSSPTFTLIREYEGRIPLYHMDLYRLGEQADSENLGIDEYLYGDGVCVIEWAEYIKSLLPEEYLQVTIRKMGESERQITISGAGKRFAGLIEELNQTCHI</sequence>
<evidence type="ECO:0000256" key="10">
    <source>
        <dbReference type="ARBA" id="ARBA00032441"/>
    </source>
</evidence>
<evidence type="ECO:0000256" key="1">
    <source>
        <dbReference type="ARBA" id="ARBA00004496"/>
    </source>
</evidence>
<dbReference type="Gene3D" id="3.40.50.300">
    <property type="entry name" value="P-loop containing nucleotide triphosphate hydrolases"/>
    <property type="match status" value="1"/>
</dbReference>
<name>A0ABV9Q0Y1_9BACL</name>
<evidence type="ECO:0000256" key="8">
    <source>
        <dbReference type="ARBA" id="ARBA00022840"/>
    </source>
</evidence>
<accession>A0ABV9Q0Y1</accession>
<comment type="caution">
    <text evidence="11">The sequence shown here is derived from an EMBL/GenBank/DDBJ whole genome shotgun (WGS) entry which is preliminary data.</text>
</comment>
<dbReference type="InterPro" id="IPR027417">
    <property type="entry name" value="P-loop_NTPase"/>
</dbReference>
<dbReference type="PANTHER" id="PTHR33540:SF2">
    <property type="entry name" value="TRNA THREONYLCARBAMOYLADENOSINE BIOSYNTHESIS PROTEIN TSAE"/>
    <property type="match status" value="1"/>
</dbReference>
<protein>
    <recommendedName>
        <fullName evidence="3">tRNA threonylcarbamoyladenosine biosynthesis protein TsaE</fullName>
    </recommendedName>
    <alternativeName>
        <fullName evidence="10">t(6)A37 threonylcarbamoyladenosine biosynthesis protein TsaE</fullName>
    </alternativeName>
</protein>
<evidence type="ECO:0000256" key="3">
    <source>
        <dbReference type="ARBA" id="ARBA00019010"/>
    </source>
</evidence>
<reference evidence="12" key="1">
    <citation type="journal article" date="2019" name="Int. J. Syst. Evol. Microbiol.">
        <title>The Global Catalogue of Microorganisms (GCM) 10K type strain sequencing project: providing services to taxonomists for standard genome sequencing and annotation.</title>
        <authorList>
            <consortium name="The Broad Institute Genomics Platform"/>
            <consortium name="The Broad Institute Genome Sequencing Center for Infectious Disease"/>
            <person name="Wu L."/>
            <person name="Ma J."/>
        </authorList>
    </citation>
    <scope>NUCLEOTIDE SEQUENCE [LARGE SCALE GENOMIC DNA]</scope>
    <source>
        <strain evidence="12">WYCCWR 12678</strain>
    </source>
</reference>
<dbReference type="EMBL" id="JBHSHC010000033">
    <property type="protein sequence ID" value="MFC4766877.1"/>
    <property type="molecule type" value="Genomic_DNA"/>
</dbReference>
<keyword evidence="4" id="KW-0963">Cytoplasm</keyword>
<gene>
    <name evidence="11" type="primary">tsaE</name>
    <name evidence="11" type="ORF">ACFO8Q_05785</name>
</gene>
<evidence type="ECO:0000256" key="5">
    <source>
        <dbReference type="ARBA" id="ARBA00022694"/>
    </source>
</evidence>
<evidence type="ECO:0000256" key="2">
    <source>
        <dbReference type="ARBA" id="ARBA00007599"/>
    </source>
</evidence>
<evidence type="ECO:0000256" key="4">
    <source>
        <dbReference type="ARBA" id="ARBA00022490"/>
    </source>
</evidence>
<dbReference type="NCBIfam" id="TIGR00150">
    <property type="entry name" value="T6A_YjeE"/>
    <property type="match status" value="1"/>
</dbReference>